<gene>
    <name evidence="2" type="ORF">EDD76_105232</name>
</gene>
<feature type="compositionally biased region" description="Basic residues" evidence="1">
    <location>
        <begin position="68"/>
        <end position="80"/>
    </location>
</feature>
<evidence type="ECO:0000313" key="2">
    <source>
        <dbReference type="EMBL" id="TCL59056.1"/>
    </source>
</evidence>
<dbReference type="OrthoDB" id="4570726at2"/>
<dbReference type="PIRSF" id="PIRSF021328">
    <property type="entry name" value="UCP021328"/>
    <property type="match status" value="1"/>
</dbReference>
<dbReference type="AlphaFoldDB" id="A0A4R1R162"/>
<proteinExistence type="predicted"/>
<dbReference type="Pfam" id="PF11208">
    <property type="entry name" value="DUF2992"/>
    <property type="match status" value="1"/>
</dbReference>
<comment type="caution">
    <text evidence="2">The sequence shown here is derived from an EMBL/GenBank/DDBJ whole genome shotgun (WGS) entry which is preliminary data.</text>
</comment>
<organism evidence="2 3">
    <name type="scientific">Kineothrix alysoides</name>
    <dbReference type="NCBI Taxonomy" id="1469948"/>
    <lineage>
        <taxon>Bacteria</taxon>
        <taxon>Bacillati</taxon>
        <taxon>Bacillota</taxon>
        <taxon>Clostridia</taxon>
        <taxon>Lachnospirales</taxon>
        <taxon>Lachnospiraceae</taxon>
        <taxon>Kineothrix</taxon>
    </lineage>
</organism>
<feature type="compositionally biased region" description="Basic residues" evidence="1">
    <location>
        <begin position="130"/>
        <end position="139"/>
    </location>
</feature>
<name>A0A4R1R162_9FIRM</name>
<evidence type="ECO:0000313" key="3">
    <source>
        <dbReference type="Proteomes" id="UP000295718"/>
    </source>
</evidence>
<dbReference type="EMBL" id="SLUO01000005">
    <property type="protein sequence ID" value="TCL59056.1"/>
    <property type="molecule type" value="Genomic_DNA"/>
</dbReference>
<sequence length="139" mass="16471">MNKATGSLKVFFEEPFWVGLFEREEAGSYTACRIVFGAEPKDYEIWQFILENYYKLIFSPSIDSQAKIKGHVNPKRRQREVKKQLADVGNGTKSQQALKLWQEQKKAEKKNVHAKRREEEKQKLFELKQQKKKEKHKGR</sequence>
<accession>A0A4R1R162</accession>
<evidence type="ECO:0000256" key="1">
    <source>
        <dbReference type="SAM" id="MobiDB-lite"/>
    </source>
</evidence>
<dbReference type="Proteomes" id="UP000295718">
    <property type="component" value="Unassembled WGS sequence"/>
</dbReference>
<keyword evidence="3" id="KW-1185">Reference proteome</keyword>
<protein>
    <submittedName>
        <fullName evidence="2">DUF2992 family protein</fullName>
    </submittedName>
</protein>
<dbReference type="RefSeq" id="WP_031390633.1">
    <property type="nucleotide sequence ID" value="NZ_JPNB01000001.1"/>
</dbReference>
<reference evidence="2 3" key="1">
    <citation type="submission" date="2019-03" db="EMBL/GenBank/DDBJ databases">
        <title>Genomic Encyclopedia of Type Strains, Phase IV (KMG-IV): sequencing the most valuable type-strain genomes for metagenomic binning, comparative biology and taxonomic classification.</title>
        <authorList>
            <person name="Goeker M."/>
        </authorList>
    </citation>
    <scope>NUCLEOTIDE SEQUENCE [LARGE SCALE GENOMIC DNA]</scope>
    <source>
        <strain evidence="2 3">DSM 100556</strain>
    </source>
</reference>
<dbReference type="InterPro" id="IPR016787">
    <property type="entry name" value="UCP021328"/>
</dbReference>
<feature type="compositionally biased region" description="Basic and acidic residues" evidence="1">
    <location>
        <begin position="102"/>
        <end position="129"/>
    </location>
</feature>
<feature type="region of interest" description="Disordered" evidence="1">
    <location>
        <begin position="68"/>
        <end position="139"/>
    </location>
</feature>
<dbReference type="STRING" id="1469948.GCA_000732725_01937"/>